<evidence type="ECO:0000256" key="19">
    <source>
        <dbReference type="SAM" id="MobiDB-lite"/>
    </source>
</evidence>
<keyword evidence="8" id="KW-0677">Repeat</keyword>
<dbReference type="FunFam" id="3.30.530.20:FF:000023">
    <property type="entry name" value="Acyl-CoA thioesterase 12"/>
    <property type="match status" value="1"/>
</dbReference>
<dbReference type="Pfam" id="PF03061">
    <property type="entry name" value="4HBT"/>
    <property type="match status" value="2"/>
</dbReference>
<gene>
    <name evidence="22" type="ORF">NDU88_004374</name>
</gene>
<evidence type="ECO:0000256" key="3">
    <source>
        <dbReference type="ARBA" id="ARBA00004872"/>
    </source>
</evidence>
<dbReference type="EMBL" id="JANPWB010000002">
    <property type="protein sequence ID" value="KAJ1208995.1"/>
    <property type="molecule type" value="Genomic_DNA"/>
</dbReference>
<evidence type="ECO:0000256" key="16">
    <source>
        <dbReference type="ARBA" id="ARBA00075550"/>
    </source>
</evidence>
<feature type="domain" description="HotDog ACOT-type" evidence="21">
    <location>
        <begin position="198"/>
        <end position="313"/>
    </location>
</feature>
<dbReference type="Proteomes" id="UP001066276">
    <property type="component" value="Chromosome 1_2"/>
</dbReference>
<evidence type="ECO:0000256" key="17">
    <source>
        <dbReference type="ARBA" id="ARBA00076252"/>
    </source>
</evidence>
<keyword evidence="11" id="KW-0443">Lipid metabolism</keyword>
<dbReference type="GO" id="GO:0006084">
    <property type="term" value="P:acetyl-CoA metabolic process"/>
    <property type="evidence" value="ECO:0007669"/>
    <property type="project" value="TreeGrafter"/>
</dbReference>
<comment type="function">
    <text evidence="14">Catalyzes the hydrolysis of acyl-CoAs into free fatty acids and coenzyme A (CoASH), regulating their respective intracellular levels. Preferentially hydrolyzes acetyl-CoA.</text>
</comment>
<comment type="catalytic activity">
    <reaction evidence="13">
        <text>acetyl-CoA + H2O = acetate + CoA + H(+)</text>
        <dbReference type="Rhea" id="RHEA:20289"/>
        <dbReference type="ChEBI" id="CHEBI:15377"/>
        <dbReference type="ChEBI" id="CHEBI:15378"/>
        <dbReference type="ChEBI" id="CHEBI:30089"/>
        <dbReference type="ChEBI" id="CHEBI:57287"/>
        <dbReference type="ChEBI" id="CHEBI:57288"/>
        <dbReference type="EC" id="3.1.2.1"/>
    </reaction>
    <physiologicalReaction direction="left-to-right" evidence="13">
        <dbReference type="Rhea" id="RHEA:20290"/>
    </physiologicalReaction>
</comment>
<dbReference type="GO" id="GO:0052689">
    <property type="term" value="F:carboxylic ester hydrolase activity"/>
    <property type="evidence" value="ECO:0007669"/>
    <property type="project" value="UniProtKB-KW"/>
</dbReference>
<comment type="pathway">
    <text evidence="3">Lipid metabolism; fatty acid metabolism.</text>
</comment>
<dbReference type="InterPro" id="IPR029069">
    <property type="entry name" value="HotDog_dom_sf"/>
</dbReference>
<comment type="subcellular location">
    <subcellularLocation>
        <location evidence="2">Cytoplasm</location>
        <location evidence="2">Cytosol</location>
    </subcellularLocation>
</comment>
<dbReference type="InterPro" id="IPR040170">
    <property type="entry name" value="Cytosol_ACT"/>
</dbReference>
<feature type="region of interest" description="Disordered" evidence="19">
    <location>
        <begin position="1"/>
        <end position="21"/>
    </location>
</feature>
<dbReference type="PANTHER" id="PTHR11049">
    <property type="entry name" value="ACYL COENZYME A THIOESTER HYDROLASE"/>
    <property type="match status" value="1"/>
</dbReference>
<accession>A0AAV7W9J2</accession>
<keyword evidence="10" id="KW-0276">Fatty acid metabolism</keyword>
<evidence type="ECO:0000256" key="15">
    <source>
        <dbReference type="ARBA" id="ARBA00071416"/>
    </source>
</evidence>
<evidence type="ECO:0000256" key="7">
    <source>
        <dbReference type="ARBA" id="ARBA00022490"/>
    </source>
</evidence>
<evidence type="ECO:0000259" key="21">
    <source>
        <dbReference type="PROSITE" id="PS51770"/>
    </source>
</evidence>
<proteinExistence type="predicted"/>
<evidence type="ECO:0000256" key="1">
    <source>
        <dbReference type="ARBA" id="ARBA00000295"/>
    </source>
</evidence>
<evidence type="ECO:0000313" key="22">
    <source>
        <dbReference type="EMBL" id="KAJ1208995.1"/>
    </source>
</evidence>
<dbReference type="GO" id="GO:0008289">
    <property type="term" value="F:lipid binding"/>
    <property type="evidence" value="ECO:0007669"/>
    <property type="project" value="InterPro"/>
</dbReference>
<comment type="catalytic activity">
    <reaction evidence="12">
        <text>hexanoyl-CoA + H2O = hexanoate + CoA + H(+)</text>
        <dbReference type="Rhea" id="RHEA:40115"/>
        <dbReference type="ChEBI" id="CHEBI:15377"/>
        <dbReference type="ChEBI" id="CHEBI:15378"/>
        <dbReference type="ChEBI" id="CHEBI:17120"/>
        <dbReference type="ChEBI" id="CHEBI:57287"/>
        <dbReference type="ChEBI" id="CHEBI:62620"/>
    </reaction>
    <physiologicalReaction direction="left-to-right" evidence="12">
        <dbReference type="Rhea" id="RHEA:40116"/>
    </physiologicalReaction>
</comment>
<name>A0AAV7W9J2_PLEWA</name>
<dbReference type="InterPro" id="IPR006683">
    <property type="entry name" value="Thioestr_dom"/>
</dbReference>
<dbReference type="InterPro" id="IPR023393">
    <property type="entry name" value="START-like_dom_sf"/>
</dbReference>
<dbReference type="FunFam" id="3.10.129.10:FF:000029">
    <property type="entry name" value="Acyl-CoA thioesterase 12"/>
    <property type="match status" value="1"/>
</dbReference>
<keyword evidence="6" id="KW-0719">Serine esterase</keyword>
<evidence type="ECO:0000256" key="8">
    <source>
        <dbReference type="ARBA" id="ARBA00022737"/>
    </source>
</evidence>
<evidence type="ECO:0000256" key="14">
    <source>
        <dbReference type="ARBA" id="ARBA00060138"/>
    </source>
</evidence>
<keyword evidence="9" id="KW-0378">Hydrolase</keyword>
<dbReference type="CDD" id="cd03442">
    <property type="entry name" value="BFIT_BACH"/>
    <property type="match status" value="2"/>
</dbReference>
<dbReference type="Gene3D" id="3.10.129.10">
    <property type="entry name" value="Hotdog Thioesterase"/>
    <property type="match status" value="2"/>
</dbReference>
<organism evidence="22 23">
    <name type="scientific">Pleurodeles waltl</name>
    <name type="common">Iberian ribbed newt</name>
    <dbReference type="NCBI Taxonomy" id="8319"/>
    <lineage>
        <taxon>Eukaryota</taxon>
        <taxon>Metazoa</taxon>
        <taxon>Chordata</taxon>
        <taxon>Craniata</taxon>
        <taxon>Vertebrata</taxon>
        <taxon>Euteleostomi</taxon>
        <taxon>Amphibia</taxon>
        <taxon>Batrachia</taxon>
        <taxon>Caudata</taxon>
        <taxon>Salamandroidea</taxon>
        <taxon>Salamandridae</taxon>
        <taxon>Pleurodelinae</taxon>
        <taxon>Pleurodeles</taxon>
    </lineage>
</organism>
<dbReference type="PANTHER" id="PTHR11049:SF3">
    <property type="entry name" value="ACETYL-COENZYME A THIOESTERASE"/>
    <property type="match status" value="1"/>
</dbReference>
<evidence type="ECO:0000313" key="23">
    <source>
        <dbReference type="Proteomes" id="UP001066276"/>
    </source>
</evidence>
<sequence>MDHRPDSEGARGVAPVSPRLEGGGSGEVLMCQAVSPCHANHRGELSAGQLLMWLDTAACLTAEKHAGVPCVTASVDDIRFQATARVGQVISIKAKVNRAFNTSMEVGVKVAVEDVFNNVQKLICEAFSTYVAKPVHGEKVKLKPVCLQSAQDYLEYNLAAERRRIRLDHEDAFKNLLEDIDMPKDATGCTEKGVISTDRTHVQSIELVLPPHGNHQGNTFGGQIMAWMETAATISASRLCRASPTLQSVDMFKFRGPSTVGDRLVFNAIVNNTFQKSVEVGVRVEAFNCEEWNLGKGRHINSAFLIYGAVNDKDERLLFPSIKATSKDGVRRYRGAIARRRIRLVRKYILSSKDQVSISEPWDRSNQACLGYNNVATLAVLAAKKGWELTSKADKIKMFTHEEHDILSMMMEMQVGVPPDKAFFLLSDLRFRPRWDSHYLTCEAIDPVSEDDKIYHYICPAVHEDKVRDFVVLLSRRYPDKEGDPYIIAMKSVTLTSMPPSPEFIRSELSCAGFLIHSAGKNSCKVSYFNQLTSDVLPYVAGNLGGWSNSIEETASSCINFLETFDIITTYF</sequence>
<evidence type="ECO:0000256" key="4">
    <source>
        <dbReference type="ARBA" id="ARBA00011774"/>
    </source>
</evidence>
<dbReference type="InterPro" id="IPR002913">
    <property type="entry name" value="START_lipid-bd_dom"/>
</dbReference>
<comment type="catalytic activity">
    <reaction evidence="1">
        <text>butanoyl-CoA + H2O = butanoate + CoA + H(+)</text>
        <dbReference type="Rhea" id="RHEA:40111"/>
        <dbReference type="ChEBI" id="CHEBI:15377"/>
        <dbReference type="ChEBI" id="CHEBI:15378"/>
        <dbReference type="ChEBI" id="CHEBI:17968"/>
        <dbReference type="ChEBI" id="CHEBI:57287"/>
        <dbReference type="ChEBI" id="CHEBI:57371"/>
    </reaction>
    <physiologicalReaction direction="left-to-right" evidence="1">
        <dbReference type="Rhea" id="RHEA:40112"/>
    </physiologicalReaction>
</comment>
<keyword evidence="23" id="KW-1185">Reference proteome</keyword>
<feature type="domain" description="HotDog ACOT-type" evidence="21">
    <location>
        <begin position="24"/>
        <end position="136"/>
    </location>
</feature>
<evidence type="ECO:0000256" key="13">
    <source>
        <dbReference type="ARBA" id="ARBA00052880"/>
    </source>
</evidence>
<dbReference type="SUPFAM" id="SSF55961">
    <property type="entry name" value="Bet v1-like"/>
    <property type="match status" value="1"/>
</dbReference>
<evidence type="ECO:0000256" key="2">
    <source>
        <dbReference type="ARBA" id="ARBA00004514"/>
    </source>
</evidence>
<evidence type="ECO:0000256" key="5">
    <source>
        <dbReference type="ARBA" id="ARBA00011920"/>
    </source>
</evidence>
<evidence type="ECO:0000259" key="20">
    <source>
        <dbReference type="PROSITE" id="PS50848"/>
    </source>
</evidence>
<dbReference type="GO" id="GO:0003986">
    <property type="term" value="F:acetyl-CoA hydrolase activity"/>
    <property type="evidence" value="ECO:0007669"/>
    <property type="project" value="UniProtKB-EC"/>
</dbReference>
<dbReference type="PROSITE" id="PS50848">
    <property type="entry name" value="START"/>
    <property type="match status" value="1"/>
</dbReference>
<dbReference type="InterPro" id="IPR033120">
    <property type="entry name" value="HOTDOG_ACOT"/>
</dbReference>
<dbReference type="SUPFAM" id="SSF54637">
    <property type="entry name" value="Thioesterase/thiol ester dehydrase-isomerase"/>
    <property type="match status" value="2"/>
</dbReference>
<evidence type="ECO:0000256" key="6">
    <source>
        <dbReference type="ARBA" id="ARBA00022487"/>
    </source>
</evidence>
<feature type="domain" description="START" evidence="20">
    <location>
        <begin position="384"/>
        <end position="531"/>
    </location>
</feature>
<dbReference type="FunFam" id="3.10.129.10:FF:000011">
    <property type="entry name" value="Acyl-coenzyme A thioesterase 11"/>
    <property type="match status" value="1"/>
</dbReference>
<comment type="subunit">
    <text evidence="4">Homodimer or homotetramer.</text>
</comment>
<dbReference type="GO" id="GO:0006631">
    <property type="term" value="P:fatty acid metabolic process"/>
    <property type="evidence" value="ECO:0007669"/>
    <property type="project" value="UniProtKB-KW"/>
</dbReference>
<evidence type="ECO:0000256" key="18">
    <source>
        <dbReference type="ARBA" id="ARBA00083810"/>
    </source>
</evidence>
<dbReference type="AlphaFoldDB" id="A0AAV7W9J2"/>
<reference evidence="22" key="1">
    <citation type="journal article" date="2022" name="bioRxiv">
        <title>Sequencing and chromosome-scale assembly of the giantPleurodeles waltlgenome.</title>
        <authorList>
            <person name="Brown T."/>
            <person name="Elewa A."/>
            <person name="Iarovenko S."/>
            <person name="Subramanian E."/>
            <person name="Araus A.J."/>
            <person name="Petzold A."/>
            <person name="Susuki M."/>
            <person name="Suzuki K.-i.T."/>
            <person name="Hayashi T."/>
            <person name="Toyoda A."/>
            <person name="Oliveira C."/>
            <person name="Osipova E."/>
            <person name="Leigh N.D."/>
            <person name="Simon A."/>
            <person name="Yun M.H."/>
        </authorList>
    </citation>
    <scope>NUCLEOTIDE SEQUENCE</scope>
    <source>
        <strain evidence="22">20211129_DDA</strain>
        <tissue evidence="22">Liver</tissue>
    </source>
</reference>
<dbReference type="GO" id="GO:0005829">
    <property type="term" value="C:cytosol"/>
    <property type="evidence" value="ECO:0007669"/>
    <property type="project" value="UniProtKB-SubCell"/>
</dbReference>
<keyword evidence="7" id="KW-0963">Cytoplasm</keyword>
<dbReference type="PROSITE" id="PS51770">
    <property type="entry name" value="HOTDOG_ACOT"/>
    <property type="match status" value="2"/>
</dbReference>
<dbReference type="EC" id="3.1.2.1" evidence="5"/>
<evidence type="ECO:0000256" key="12">
    <source>
        <dbReference type="ARBA" id="ARBA00050199"/>
    </source>
</evidence>
<protein>
    <recommendedName>
        <fullName evidence="15">Acetyl-coenzyme A thioesterase</fullName>
        <ecNumber evidence="5">3.1.2.1</ecNumber>
    </recommendedName>
    <alternativeName>
        <fullName evidence="18">Acyl-CoA thioester hydrolase 12</fullName>
    </alternativeName>
    <alternativeName>
        <fullName evidence="16">Acyl-coenzyme A thioesterase 12</fullName>
    </alternativeName>
    <alternativeName>
        <fullName evidence="17">Cytoplasmic acetyl-CoA hydrolase 1</fullName>
    </alternativeName>
</protein>
<evidence type="ECO:0000256" key="11">
    <source>
        <dbReference type="ARBA" id="ARBA00023098"/>
    </source>
</evidence>
<dbReference type="Gene3D" id="3.30.530.20">
    <property type="match status" value="1"/>
</dbReference>
<evidence type="ECO:0000256" key="10">
    <source>
        <dbReference type="ARBA" id="ARBA00022832"/>
    </source>
</evidence>
<evidence type="ECO:0000256" key="9">
    <source>
        <dbReference type="ARBA" id="ARBA00022801"/>
    </source>
</evidence>
<dbReference type="Pfam" id="PF01852">
    <property type="entry name" value="START"/>
    <property type="match status" value="1"/>
</dbReference>
<comment type="caution">
    <text evidence="22">The sequence shown here is derived from an EMBL/GenBank/DDBJ whole genome shotgun (WGS) entry which is preliminary data.</text>
</comment>